<comment type="caution">
    <text evidence="2">The sequence shown here is derived from an EMBL/GenBank/DDBJ whole genome shotgun (WGS) entry which is preliminary data.</text>
</comment>
<dbReference type="GO" id="GO:0006508">
    <property type="term" value="P:proteolysis"/>
    <property type="evidence" value="ECO:0007669"/>
    <property type="project" value="InterPro"/>
</dbReference>
<dbReference type="EMBL" id="MEWR01000023">
    <property type="protein sequence ID" value="OGC81615.1"/>
    <property type="molecule type" value="Genomic_DNA"/>
</dbReference>
<organism evidence="2 3">
    <name type="scientific">Candidatus Abawacabacteria bacterium RBG_16_42_10</name>
    <dbReference type="NCBI Taxonomy" id="1817814"/>
    <lineage>
        <taxon>Bacteria</taxon>
        <taxon>Candidatus Abawacaibacteriota</taxon>
    </lineage>
</organism>
<dbReference type="GO" id="GO:0008233">
    <property type="term" value="F:peptidase activity"/>
    <property type="evidence" value="ECO:0007669"/>
    <property type="project" value="InterPro"/>
</dbReference>
<gene>
    <name evidence="2" type="ORF">A2V81_05065</name>
</gene>
<dbReference type="InterPro" id="IPR005074">
    <property type="entry name" value="Peptidase_C39"/>
</dbReference>
<evidence type="ECO:0000259" key="1">
    <source>
        <dbReference type="Pfam" id="PF03412"/>
    </source>
</evidence>
<feature type="domain" description="Peptidase C39" evidence="1">
    <location>
        <begin position="9"/>
        <end position="76"/>
    </location>
</feature>
<evidence type="ECO:0000313" key="2">
    <source>
        <dbReference type="EMBL" id="OGC81615.1"/>
    </source>
</evidence>
<protein>
    <recommendedName>
        <fullName evidence="1">Peptidase C39 domain-containing protein</fullName>
    </recommendedName>
</protein>
<evidence type="ECO:0000313" key="3">
    <source>
        <dbReference type="Proteomes" id="UP000177614"/>
    </source>
</evidence>
<proteinExistence type="predicted"/>
<name>A0A1F4XIP4_9BACT</name>
<reference evidence="2 3" key="1">
    <citation type="journal article" date="2016" name="Nat. Commun.">
        <title>Thousands of microbial genomes shed light on interconnected biogeochemical processes in an aquifer system.</title>
        <authorList>
            <person name="Anantharaman K."/>
            <person name="Brown C.T."/>
            <person name="Hug L.A."/>
            <person name="Sharon I."/>
            <person name="Castelle C.J."/>
            <person name="Probst A.J."/>
            <person name="Thomas B.C."/>
            <person name="Singh A."/>
            <person name="Wilkins M.J."/>
            <person name="Karaoz U."/>
            <person name="Brodie E.L."/>
            <person name="Williams K.H."/>
            <person name="Hubbard S.S."/>
            <person name="Banfield J.F."/>
        </authorList>
    </citation>
    <scope>NUCLEOTIDE SEQUENCE [LARGE SCALE GENOMIC DNA]</scope>
</reference>
<dbReference type="Proteomes" id="UP000177614">
    <property type="component" value="Unassembled WGS sequence"/>
</dbReference>
<dbReference type="GO" id="GO:0016020">
    <property type="term" value="C:membrane"/>
    <property type="evidence" value="ECO:0007669"/>
    <property type="project" value="InterPro"/>
</dbReference>
<sequence>MKSIDLKIPTIKQHDMSNDCGVACVAMIADYYKLDIAYTEIRKKLGVYAWGTTTPQLGRFFLTQGFDVEIMGLHPALFQLDSSFSDQDELIDYLKKMRTVLKDGYDAISLDHFISFVKEGGKISVKIPTIQDIEAELEKNRPVLVPLSHWFLHKTNEPPRFSIHFNVVTGMHGAKFITNDPDFGDEFGGKHSLDKNILMYAIYISAKGGIDDACILKVRRK</sequence>
<dbReference type="GO" id="GO:0005524">
    <property type="term" value="F:ATP binding"/>
    <property type="evidence" value="ECO:0007669"/>
    <property type="project" value="InterPro"/>
</dbReference>
<dbReference type="Pfam" id="PF03412">
    <property type="entry name" value="Peptidase_C39"/>
    <property type="match status" value="1"/>
</dbReference>
<accession>A0A1F4XIP4</accession>
<dbReference type="Gene3D" id="3.90.70.10">
    <property type="entry name" value="Cysteine proteinases"/>
    <property type="match status" value="1"/>
</dbReference>
<dbReference type="AlphaFoldDB" id="A0A1F4XIP4"/>
<dbReference type="STRING" id="1817814.A2V81_05065"/>